<feature type="domain" description="ABC-2 type transporter transmembrane" evidence="6">
    <location>
        <begin position="26"/>
        <end position="408"/>
    </location>
</feature>
<evidence type="ECO:0000313" key="9">
    <source>
        <dbReference type="Proteomes" id="UP000216057"/>
    </source>
</evidence>
<evidence type="ECO:0000256" key="2">
    <source>
        <dbReference type="ARBA" id="ARBA00022692"/>
    </source>
</evidence>
<dbReference type="EMBL" id="CP062938">
    <property type="protein sequence ID" value="QOL31193.1"/>
    <property type="molecule type" value="Genomic_DNA"/>
</dbReference>
<proteinExistence type="predicted"/>
<dbReference type="RefSeq" id="WP_158217181.1">
    <property type="nucleotide sequence ID" value="NZ_CP062938.1"/>
</dbReference>
<evidence type="ECO:0000313" key="10">
    <source>
        <dbReference type="Proteomes" id="UP000593943"/>
    </source>
</evidence>
<feature type="transmembrane region" description="Helical" evidence="5">
    <location>
        <begin position="17"/>
        <end position="38"/>
    </location>
</feature>
<reference evidence="7 9" key="1">
    <citation type="journal article" date="2017" name="BMC Genomics">
        <title>Comparative genomic and phylogenomic analyses of the Bifidobacteriaceae family.</title>
        <authorList>
            <person name="Lugli G.A."/>
            <person name="Milani C."/>
            <person name="Turroni F."/>
            <person name="Duranti S."/>
            <person name="Mancabelli L."/>
            <person name="Mangifesta M."/>
            <person name="Ferrario C."/>
            <person name="Modesto M."/>
            <person name="Mattarelli P."/>
            <person name="Jiri K."/>
            <person name="van Sinderen D."/>
            <person name="Ventura M."/>
        </authorList>
    </citation>
    <scope>NUCLEOTIDE SEQUENCE [LARGE SCALE GENOMIC DNA]</scope>
    <source>
        <strain evidence="7 9">DSM 100216</strain>
    </source>
</reference>
<dbReference type="KEGG" id="beu:BE0216_01005"/>
<dbReference type="EMBL" id="MWWZ01000004">
    <property type="protein sequence ID" value="OZG69306.1"/>
    <property type="molecule type" value="Genomic_DNA"/>
</dbReference>
<reference evidence="8 10" key="2">
    <citation type="submission" date="2020-10" db="EMBL/GenBank/DDBJ databases">
        <title>Genome sequencing of Bifidobacterium eulemuris_DSMZ_100216.</title>
        <authorList>
            <person name="Kim J."/>
        </authorList>
    </citation>
    <scope>NUCLEOTIDE SEQUENCE [LARGE SCALE GENOMIC DNA]</scope>
    <source>
        <strain evidence="8 10">DSM 100216</strain>
    </source>
</reference>
<evidence type="ECO:0000256" key="4">
    <source>
        <dbReference type="ARBA" id="ARBA00023136"/>
    </source>
</evidence>
<keyword evidence="3 5" id="KW-1133">Transmembrane helix</keyword>
<evidence type="ECO:0000256" key="3">
    <source>
        <dbReference type="ARBA" id="ARBA00022989"/>
    </source>
</evidence>
<dbReference type="GO" id="GO:0140359">
    <property type="term" value="F:ABC-type transporter activity"/>
    <property type="evidence" value="ECO:0007669"/>
    <property type="project" value="InterPro"/>
</dbReference>
<dbReference type="InterPro" id="IPR052902">
    <property type="entry name" value="ABC-2_transporter"/>
</dbReference>
<dbReference type="Proteomes" id="UP000593943">
    <property type="component" value="Chromosome"/>
</dbReference>
<dbReference type="AlphaFoldDB" id="A0A261GED1"/>
<sequence>MRTCKTAFLVIWSHKTVIFLGYLFACSLLMIMLSVGVVHGTLSDGNERADAFQQVTVGVAVIDRDADSGHAFKQGLERALVDNATFHEVSDTTRDMQDALATDQIKLLVIIPQGYTERFVQAAREGSEMPSMDTVTGASSGTAAMAGIQVNGFLDAVRLALASDTDATIDEAIDLVVEQQADLPQVTVRAVSGDGEAERSTATSITAFIVVAGSMVYSMMMVMTLAVGLVVSRFNEPLVRSRLAAAPQSSASIGGGVMVASLVVAVVVWAYHAALLLVVGAVMPGGLDALDPSRIALSLTSMLVLCLTALAFGFMIGQFSLSWNATSGVANVASMVAAFLSGAWVPSSMMPDVVIALAKFTPGWWYVESIYQSFGGRDAVIAGAPDFSGWCASVGVLLLFSLAFASIGLTVGRVRQLNPSAAGPALTQVM</sequence>
<evidence type="ECO:0000259" key="6">
    <source>
        <dbReference type="Pfam" id="PF12698"/>
    </source>
</evidence>
<gene>
    <name evidence="8" type="ORF">BE0216_01005</name>
    <name evidence="7" type="ORF">BEUL_0712</name>
</gene>
<organism evidence="7 9">
    <name type="scientific">Bifidobacterium eulemuris</name>
    <dbReference type="NCBI Taxonomy" id="1765219"/>
    <lineage>
        <taxon>Bacteria</taxon>
        <taxon>Bacillati</taxon>
        <taxon>Actinomycetota</taxon>
        <taxon>Actinomycetes</taxon>
        <taxon>Bifidobacteriales</taxon>
        <taxon>Bifidobacteriaceae</taxon>
        <taxon>Bifidobacterium</taxon>
    </lineage>
</organism>
<accession>A0A261GED1</accession>
<dbReference type="OrthoDB" id="3190494at2"/>
<evidence type="ECO:0000256" key="1">
    <source>
        <dbReference type="ARBA" id="ARBA00004141"/>
    </source>
</evidence>
<dbReference type="Pfam" id="PF12698">
    <property type="entry name" value="ABC2_membrane_3"/>
    <property type="match status" value="1"/>
</dbReference>
<dbReference type="Proteomes" id="UP000216057">
    <property type="component" value="Unassembled WGS sequence"/>
</dbReference>
<keyword evidence="2 5" id="KW-0812">Transmembrane</keyword>
<dbReference type="GO" id="GO:0016020">
    <property type="term" value="C:membrane"/>
    <property type="evidence" value="ECO:0007669"/>
    <property type="project" value="UniProtKB-SubCell"/>
</dbReference>
<dbReference type="InterPro" id="IPR013525">
    <property type="entry name" value="ABC2_TM"/>
</dbReference>
<feature type="transmembrane region" description="Helical" evidence="5">
    <location>
        <begin position="322"/>
        <end position="342"/>
    </location>
</feature>
<keyword evidence="10" id="KW-1185">Reference proteome</keyword>
<name>A0A261GED1_9BIFI</name>
<evidence type="ECO:0000313" key="7">
    <source>
        <dbReference type="EMBL" id="OZG69306.1"/>
    </source>
</evidence>
<feature type="transmembrane region" description="Helical" evidence="5">
    <location>
        <begin position="295"/>
        <end position="316"/>
    </location>
</feature>
<feature type="transmembrane region" description="Helical" evidence="5">
    <location>
        <begin position="387"/>
        <end position="411"/>
    </location>
</feature>
<protein>
    <submittedName>
        <fullName evidence="8">ABC transporter permease</fullName>
    </submittedName>
    <submittedName>
        <fullName evidence="7">ABC-2 family transporter protein</fullName>
    </submittedName>
</protein>
<evidence type="ECO:0000313" key="8">
    <source>
        <dbReference type="EMBL" id="QOL31193.1"/>
    </source>
</evidence>
<dbReference type="PANTHER" id="PTHR43027:SF2">
    <property type="entry name" value="TRANSPORT PERMEASE PROTEIN"/>
    <property type="match status" value="1"/>
</dbReference>
<feature type="transmembrane region" description="Helical" evidence="5">
    <location>
        <begin position="207"/>
        <end position="231"/>
    </location>
</feature>
<feature type="transmembrane region" description="Helical" evidence="5">
    <location>
        <begin position="251"/>
        <end position="283"/>
    </location>
</feature>
<evidence type="ECO:0000256" key="5">
    <source>
        <dbReference type="SAM" id="Phobius"/>
    </source>
</evidence>
<comment type="subcellular location">
    <subcellularLocation>
        <location evidence="1">Membrane</location>
        <topology evidence="1">Multi-pass membrane protein</topology>
    </subcellularLocation>
</comment>
<keyword evidence="4 5" id="KW-0472">Membrane</keyword>
<dbReference type="PANTHER" id="PTHR43027">
    <property type="entry name" value="DOXORUBICIN RESISTANCE ABC TRANSPORTER PERMEASE PROTEIN DRRC-RELATED"/>
    <property type="match status" value="1"/>
</dbReference>